<comment type="pathway">
    <text evidence="1">Protein modification; protein ubiquitination.</text>
</comment>
<reference evidence="4 5" key="1">
    <citation type="journal article" date="2014" name="Nat. Commun.">
        <title>Klebsormidium flaccidum genome reveals primary factors for plant terrestrial adaptation.</title>
        <authorList>
            <person name="Hori K."/>
            <person name="Maruyama F."/>
            <person name="Fujisawa T."/>
            <person name="Togashi T."/>
            <person name="Yamamoto N."/>
            <person name="Seo M."/>
            <person name="Sato S."/>
            <person name="Yamada T."/>
            <person name="Mori H."/>
            <person name="Tajima N."/>
            <person name="Moriyama T."/>
            <person name="Ikeuchi M."/>
            <person name="Watanabe M."/>
            <person name="Wada H."/>
            <person name="Kobayashi K."/>
            <person name="Saito M."/>
            <person name="Masuda T."/>
            <person name="Sasaki-Sekimoto Y."/>
            <person name="Mashiguchi K."/>
            <person name="Awai K."/>
            <person name="Shimojima M."/>
            <person name="Masuda S."/>
            <person name="Iwai M."/>
            <person name="Nobusawa T."/>
            <person name="Narise T."/>
            <person name="Kondo S."/>
            <person name="Saito H."/>
            <person name="Sato R."/>
            <person name="Murakawa M."/>
            <person name="Ihara Y."/>
            <person name="Oshima-Yamada Y."/>
            <person name="Ohtaka K."/>
            <person name="Satoh M."/>
            <person name="Sonobe K."/>
            <person name="Ishii M."/>
            <person name="Ohtani R."/>
            <person name="Kanamori-Sato M."/>
            <person name="Honoki R."/>
            <person name="Miyazaki D."/>
            <person name="Mochizuki H."/>
            <person name="Umetsu J."/>
            <person name="Higashi K."/>
            <person name="Shibata D."/>
            <person name="Kamiya Y."/>
            <person name="Sato N."/>
            <person name="Nakamura Y."/>
            <person name="Tabata S."/>
            <person name="Ida S."/>
            <person name="Kurokawa K."/>
            <person name="Ohta H."/>
        </authorList>
    </citation>
    <scope>NUCLEOTIDE SEQUENCE [LARGE SCALE GENOMIC DNA]</scope>
    <source>
        <strain evidence="4 5">NIES-2285</strain>
    </source>
</reference>
<dbReference type="Gene3D" id="3.30.710.10">
    <property type="entry name" value="Potassium Channel Kv1.1, Chain A"/>
    <property type="match status" value="1"/>
</dbReference>
<evidence type="ECO:0000256" key="1">
    <source>
        <dbReference type="ARBA" id="ARBA00004906"/>
    </source>
</evidence>
<evidence type="ECO:0000259" key="3">
    <source>
        <dbReference type="PROSITE" id="PS50097"/>
    </source>
</evidence>
<name>A0A1Y1HTP5_KLENI</name>
<keyword evidence="5" id="KW-1185">Reference proteome</keyword>
<gene>
    <name evidence="4" type="ORF">KFL_000400400</name>
</gene>
<evidence type="ECO:0000313" key="5">
    <source>
        <dbReference type="Proteomes" id="UP000054558"/>
    </source>
</evidence>
<evidence type="ECO:0000313" key="4">
    <source>
        <dbReference type="EMBL" id="GAQ79896.1"/>
    </source>
</evidence>
<dbReference type="EMBL" id="DF236989">
    <property type="protein sequence ID" value="GAQ79896.1"/>
    <property type="molecule type" value="Genomic_DNA"/>
</dbReference>
<accession>A0A1Y1HTP5</accession>
<dbReference type="Pfam" id="PF00651">
    <property type="entry name" value="BTB"/>
    <property type="match status" value="1"/>
</dbReference>
<feature type="region of interest" description="Disordered" evidence="2">
    <location>
        <begin position="249"/>
        <end position="298"/>
    </location>
</feature>
<dbReference type="CDD" id="cd18186">
    <property type="entry name" value="BTB_POZ_ZBTB_KLHL-like"/>
    <property type="match status" value="1"/>
</dbReference>
<feature type="domain" description="BTB" evidence="3">
    <location>
        <begin position="87"/>
        <end position="159"/>
    </location>
</feature>
<dbReference type="InterPro" id="IPR000210">
    <property type="entry name" value="BTB/POZ_dom"/>
</dbReference>
<proteinExistence type="predicted"/>
<feature type="compositionally biased region" description="Basic residues" evidence="2">
    <location>
        <begin position="282"/>
        <end position="291"/>
    </location>
</feature>
<dbReference type="PROSITE" id="PS50097">
    <property type="entry name" value="BTB"/>
    <property type="match status" value="1"/>
</dbReference>
<dbReference type="Proteomes" id="UP000054558">
    <property type="component" value="Unassembled WGS sequence"/>
</dbReference>
<dbReference type="InterPro" id="IPR011333">
    <property type="entry name" value="SKP1/BTB/POZ_sf"/>
</dbReference>
<evidence type="ECO:0000256" key="2">
    <source>
        <dbReference type="SAM" id="MobiDB-lite"/>
    </source>
</evidence>
<protein>
    <recommendedName>
        <fullName evidence="3">BTB domain-containing protein</fullName>
    </recommendedName>
</protein>
<sequence>MAGRSVEGKVQPEGLWTKAPTRKYRRLEWKPTQNIFKSEVERELAEKDFKRVSVTVKVKLLYMLPEGLLAPKRDLAGSLLANVEESADVELRAQGFSVKAHSCVLGMQSGILHAFFAKRWERERPFVFDLSKAVSETLSETVVRSVVKYCYTLEVPIIKDSPHKIAFLSLADELGLESLFRDWSKDFKLTGLEDVQDVMTWPGLDLELPHVSALKKKVEEQAVQLGKKELEKHGLDLARDVLLAVKRRQEEMGDDEGPSERPEDGSARAKGVEIRREDFTAPHRKRTRRGSLRGMLGC</sequence>
<dbReference type="SUPFAM" id="SSF54695">
    <property type="entry name" value="POZ domain"/>
    <property type="match status" value="1"/>
</dbReference>
<dbReference type="AlphaFoldDB" id="A0A1Y1HTP5"/>
<feature type="compositionally biased region" description="Basic and acidic residues" evidence="2">
    <location>
        <begin position="258"/>
        <end position="281"/>
    </location>
</feature>
<organism evidence="4 5">
    <name type="scientific">Klebsormidium nitens</name>
    <name type="common">Green alga</name>
    <name type="synonym">Ulothrix nitens</name>
    <dbReference type="NCBI Taxonomy" id="105231"/>
    <lineage>
        <taxon>Eukaryota</taxon>
        <taxon>Viridiplantae</taxon>
        <taxon>Streptophyta</taxon>
        <taxon>Klebsormidiophyceae</taxon>
        <taxon>Klebsormidiales</taxon>
        <taxon>Klebsormidiaceae</taxon>
        <taxon>Klebsormidium</taxon>
    </lineage>
</organism>